<keyword evidence="1" id="KW-0732">Signal</keyword>
<dbReference type="EMBL" id="MVDE01000009">
    <property type="protein sequence ID" value="PKQ67358.1"/>
    <property type="molecule type" value="Genomic_DNA"/>
</dbReference>
<keyword evidence="3" id="KW-1185">Reference proteome</keyword>
<comment type="caution">
    <text evidence="2">The sequence shown here is derived from an EMBL/GenBank/DDBJ whole genome shotgun (WGS) entry which is preliminary data.</text>
</comment>
<feature type="chain" id="PRO_5014613052" description="DUF4468 domain-containing protein" evidence="1">
    <location>
        <begin position="20"/>
        <end position="182"/>
    </location>
</feature>
<evidence type="ECO:0000256" key="1">
    <source>
        <dbReference type="SAM" id="SignalP"/>
    </source>
</evidence>
<dbReference type="Gene3D" id="3.30.530.80">
    <property type="match status" value="1"/>
</dbReference>
<sequence>MKKIFIILLSFTFSSFIIAQQTKNIDLFLDDDGNISLETKYLQTAITDQQIRDWISSFPDQVNGKIEYINSNSGEFRYKGRVPVSLSERPSVFQIEMHFTLSIHSAEDQLIVAIGDIYYQSYPEYGKQGTPAIISYPKDWYSKAKLRKKTGNLPWLNSLVKENTISKAEELLAGGNEFFRCL</sequence>
<accession>A0A2N3IAS3</accession>
<dbReference type="RefSeq" id="WP_101309343.1">
    <property type="nucleotide sequence ID" value="NZ_MVDE01000009.1"/>
</dbReference>
<organism evidence="2 3">
    <name type="scientific">Labilibaculum manganireducens</name>
    <dbReference type="NCBI Taxonomy" id="1940525"/>
    <lineage>
        <taxon>Bacteria</taxon>
        <taxon>Pseudomonadati</taxon>
        <taxon>Bacteroidota</taxon>
        <taxon>Bacteroidia</taxon>
        <taxon>Marinilabiliales</taxon>
        <taxon>Marinifilaceae</taxon>
        <taxon>Labilibaculum</taxon>
    </lineage>
</organism>
<dbReference type="AlphaFoldDB" id="A0A2N3IAS3"/>
<feature type="signal peptide" evidence="1">
    <location>
        <begin position="1"/>
        <end position="19"/>
    </location>
</feature>
<evidence type="ECO:0000313" key="3">
    <source>
        <dbReference type="Proteomes" id="UP000233618"/>
    </source>
</evidence>
<name>A0A2N3IAS3_9BACT</name>
<protein>
    <recommendedName>
        <fullName evidence="4">DUF4468 domain-containing protein</fullName>
    </recommendedName>
</protein>
<reference evidence="2 3" key="1">
    <citation type="journal article" date="2017" name="Front. Microbiol.">
        <title>Labilibaculum manganireducens gen. nov., sp. nov. and Labilibaculum filiforme sp. nov., Novel Bacteroidetes Isolated from Subsurface Sediments of the Baltic Sea.</title>
        <authorList>
            <person name="Vandieken V."/>
            <person name="Marshall I.P."/>
            <person name="Niemann H."/>
            <person name="Engelen B."/>
            <person name="Cypionka H."/>
        </authorList>
    </citation>
    <scope>NUCLEOTIDE SEQUENCE [LARGE SCALE GENOMIC DNA]</scope>
    <source>
        <strain evidence="2 3">59.10-2M</strain>
    </source>
</reference>
<proteinExistence type="predicted"/>
<gene>
    <name evidence="2" type="ORF">BZG01_08195</name>
</gene>
<evidence type="ECO:0000313" key="2">
    <source>
        <dbReference type="EMBL" id="PKQ67358.1"/>
    </source>
</evidence>
<evidence type="ECO:0008006" key="4">
    <source>
        <dbReference type="Google" id="ProtNLM"/>
    </source>
</evidence>
<dbReference type="Proteomes" id="UP000233618">
    <property type="component" value="Unassembled WGS sequence"/>
</dbReference>